<evidence type="ECO:0000313" key="3">
    <source>
        <dbReference type="Proteomes" id="UP000186594"/>
    </source>
</evidence>
<proteinExistence type="predicted"/>
<feature type="region of interest" description="Disordered" evidence="1">
    <location>
        <begin position="32"/>
        <end position="54"/>
    </location>
</feature>
<organism evidence="2 3">
    <name type="scientific">Neolecta irregularis (strain DAH-3)</name>
    <dbReference type="NCBI Taxonomy" id="1198029"/>
    <lineage>
        <taxon>Eukaryota</taxon>
        <taxon>Fungi</taxon>
        <taxon>Dikarya</taxon>
        <taxon>Ascomycota</taxon>
        <taxon>Taphrinomycotina</taxon>
        <taxon>Neolectales</taxon>
        <taxon>Neolectaceae</taxon>
        <taxon>Neolecta</taxon>
    </lineage>
</organism>
<reference evidence="2 3" key="1">
    <citation type="submission" date="2016-04" db="EMBL/GenBank/DDBJ databases">
        <title>Evolutionary innovation and constraint leading to complex multicellularity in the Ascomycota.</title>
        <authorList>
            <person name="Cisse O."/>
            <person name="Nguyen A."/>
            <person name="Hewitt D.A."/>
            <person name="Jedd G."/>
            <person name="Stajich J.E."/>
        </authorList>
    </citation>
    <scope>NUCLEOTIDE SEQUENCE [LARGE SCALE GENOMIC DNA]</scope>
    <source>
        <strain evidence="2 3">DAH-3</strain>
    </source>
</reference>
<dbReference type="EMBL" id="LXFE01000716">
    <property type="protein sequence ID" value="OLL24599.1"/>
    <property type="molecule type" value="Genomic_DNA"/>
</dbReference>
<gene>
    <name evidence="2" type="ORF">NEOLI_003059</name>
</gene>
<evidence type="ECO:0000313" key="2">
    <source>
        <dbReference type="EMBL" id="OLL24599.1"/>
    </source>
</evidence>
<keyword evidence="3" id="KW-1185">Reference proteome</keyword>
<dbReference type="Proteomes" id="UP000186594">
    <property type="component" value="Unassembled WGS sequence"/>
</dbReference>
<sequence length="130" mass="14573">MESSKSFRKSHAEPIEASYIDNYKSRALIVSSAMPKRSDSKSSRSPKRSGHKQVTLNCNVLDNNQFYKVTIRDTYVTDHYSRPTAWDIFAGTLEKMGGKILDDEKKIAAGKARATGHWSETKVTLSTCIV</sequence>
<protein>
    <submittedName>
        <fullName evidence="2">Uncharacterized protein</fullName>
    </submittedName>
</protein>
<accession>A0A1U7LPN9</accession>
<dbReference type="AlphaFoldDB" id="A0A1U7LPN9"/>
<comment type="caution">
    <text evidence="2">The sequence shown here is derived from an EMBL/GenBank/DDBJ whole genome shotgun (WGS) entry which is preliminary data.</text>
</comment>
<name>A0A1U7LPN9_NEOID</name>
<evidence type="ECO:0000256" key="1">
    <source>
        <dbReference type="SAM" id="MobiDB-lite"/>
    </source>
</evidence>